<dbReference type="AlphaFoldDB" id="V2XW08"/>
<accession>V2XW08</accession>
<feature type="transmembrane region" description="Helical" evidence="1">
    <location>
        <begin position="202"/>
        <end position="224"/>
    </location>
</feature>
<dbReference type="Proteomes" id="UP000017559">
    <property type="component" value="Unassembled WGS sequence"/>
</dbReference>
<feature type="transmembrane region" description="Helical" evidence="1">
    <location>
        <begin position="165"/>
        <end position="186"/>
    </location>
</feature>
<evidence type="ECO:0000259" key="2">
    <source>
        <dbReference type="Pfam" id="PF20152"/>
    </source>
</evidence>
<sequence>MSSAIELPALDNTMGALFIGVLLAAALWGVTSVQTWQYYVSYSASDPLRLKIMVAATYGLDTAHQIMLSHLLYTYLVSNFANPLILGELVWSILIMVLLTAFIALVVQLFLTWRVWILSHKNVPVIVIILLLVFAEFGVTIAYFGKSWPMTTYLELKELSVISRVVNALGAASDITITVSLSFYLYTSKSGMKNTDAIMDQLILFCVRTGLLTTACAVLSLITISVLPDTFVYITFYSTLARFYSTSFLATLNARKHLRASNKSGNASGFIGSVSLTFDPPGSTTMEATRVHDIRSYVPSDRRITIKQDIETMVHSDYELKSVRADTEAVSV</sequence>
<evidence type="ECO:0000256" key="1">
    <source>
        <dbReference type="SAM" id="Phobius"/>
    </source>
</evidence>
<dbReference type="PANTHER" id="PTHR40465">
    <property type="entry name" value="CHROMOSOME 1, WHOLE GENOME SHOTGUN SEQUENCE"/>
    <property type="match status" value="1"/>
</dbReference>
<evidence type="ECO:0000313" key="3">
    <source>
        <dbReference type="EMBL" id="ESK97061.1"/>
    </source>
</evidence>
<feature type="transmembrane region" description="Helical" evidence="1">
    <location>
        <begin position="52"/>
        <end position="77"/>
    </location>
</feature>
<name>V2XW08_MONRO</name>
<dbReference type="PANTHER" id="PTHR40465:SF1">
    <property type="entry name" value="DUF6534 DOMAIN-CONTAINING PROTEIN"/>
    <property type="match status" value="1"/>
</dbReference>
<feature type="transmembrane region" description="Helical" evidence="1">
    <location>
        <begin position="230"/>
        <end position="252"/>
    </location>
</feature>
<feature type="domain" description="DUF6534" evidence="2">
    <location>
        <begin position="171"/>
        <end position="257"/>
    </location>
</feature>
<dbReference type="OrthoDB" id="3263055at2759"/>
<keyword evidence="4" id="KW-1185">Reference proteome</keyword>
<dbReference type="EMBL" id="AWSO01000035">
    <property type="protein sequence ID" value="ESK97061.1"/>
    <property type="molecule type" value="Genomic_DNA"/>
</dbReference>
<dbReference type="HOGENOM" id="CLU_046025_5_4_1"/>
<dbReference type="KEGG" id="mrr:Moror_6282"/>
<comment type="caution">
    <text evidence="3">The sequence shown here is derived from an EMBL/GenBank/DDBJ whole genome shotgun (WGS) entry which is preliminary data.</text>
</comment>
<feature type="transmembrane region" description="Helical" evidence="1">
    <location>
        <begin position="16"/>
        <end position="40"/>
    </location>
</feature>
<dbReference type="Pfam" id="PF20152">
    <property type="entry name" value="DUF6534"/>
    <property type="match status" value="1"/>
</dbReference>
<keyword evidence="1" id="KW-1133">Transmembrane helix</keyword>
<gene>
    <name evidence="3" type="ORF">Moror_6282</name>
</gene>
<reference evidence="3 4" key="1">
    <citation type="journal article" date="2014" name="BMC Genomics">
        <title>Genome and secretome analysis of the hemibiotrophic fungal pathogen, Moniliophthora roreri, which causes frosty pod rot disease of cacao: mechanisms of the biotrophic and necrotrophic phases.</title>
        <authorList>
            <person name="Meinhardt L.W."/>
            <person name="Costa G.G.L."/>
            <person name="Thomazella D.P.T."/>
            <person name="Teixeira P.J.P.L."/>
            <person name="Carazzolle M.F."/>
            <person name="Schuster S.C."/>
            <person name="Carlson J.E."/>
            <person name="Guiltinan M.J."/>
            <person name="Mieczkowski P."/>
            <person name="Farmer A."/>
            <person name="Ramaraj T."/>
            <person name="Crozier J."/>
            <person name="Davis R.E."/>
            <person name="Shao J."/>
            <person name="Melnick R.L."/>
            <person name="Pereira G.A.G."/>
            <person name="Bailey B.A."/>
        </authorList>
    </citation>
    <scope>NUCLEOTIDE SEQUENCE [LARGE SCALE GENOMIC DNA]</scope>
    <source>
        <strain evidence="3 4">MCA 2997</strain>
    </source>
</reference>
<dbReference type="InterPro" id="IPR045339">
    <property type="entry name" value="DUF6534"/>
</dbReference>
<feature type="transmembrane region" description="Helical" evidence="1">
    <location>
        <begin position="123"/>
        <end position="145"/>
    </location>
</feature>
<feature type="transmembrane region" description="Helical" evidence="1">
    <location>
        <begin position="89"/>
        <end position="111"/>
    </location>
</feature>
<evidence type="ECO:0000313" key="4">
    <source>
        <dbReference type="Proteomes" id="UP000017559"/>
    </source>
</evidence>
<keyword evidence="1" id="KW-0812">Transmembrane</keyword>
<proteinExistence type="predicted"/>
<protein>
    <recommendedName>
        <fullName evidence="2">DUF6534 domain-containing protein</fullName>
    </recommendedName>
</protein>
<keyword evidence="1" id="KW-0472">Membrane</keyword>
<organism evidence="3 4">
    <name type="scientific">Moniliophthora roreri (strain MCA 2997)</name>
    <name type="common">Cocoa frosty pod rot fungus</name>
    <name type="synonym">Crinipellis roreri</name>
    <dbReference type="NCBI Taxonomy" id="1381753"/>
    <lineage>
        <taxon>Eukaryota</taxon>
        <taxon>Fungi</taxon>
        <taxon>Dikarya</taxon>
        <taxon>Basidiomycota</taxon>
        <taxon>Agaricomycotina</taxon>
        <taxon>Agaricomycetes</taxon>
        <taxon>Agaricomycetidae</taxon>
        <taxon>Agaricales</taxon>
        <taxon>Marasmiineae</taxon>
        <taxon>Marasmiaceae</taxon>
        <taxon>Moniliophthora</taxon>
    </lineage>
</organism>